<dbReference type="SUPFAM" id="SSF51735">
    <property type="entry name" value="NAD(P)-binding Rossmann-fold domains"/>
    <property type="match status" value="2"/>
</dbReference>
<dbReference type="AlphaFoldDB" id="A0A4R3K0N5"/>
<dbReference type="SUPFAM" id="SSF81324">
    <property type="entry name" value="Voltage-gated potassium channels"/>
    <property type="match status" value="1"/>
</dbReference>
<evidence type="ECO:0000256" key="1">
    <source>
        <dbReference type="ARBA" id="ARBA00004651"/>
    </source>
</evidence>
<evidence type="ECO:0000313" key="5">
    <source>
        <dbReference type="Proteomes" id="UP000295135"/>
    </source>
</evidence>
<dbReference type="PANTHER" id="PTHR43833">
    <property type="entry name" value="POTASSIUM CHANNEL PROTEIN 2-RELATED-RELATED"/>
    <property type="match status" value="1"/>
</dbReference>
<dbReference type="EMBL" id="SLZY01000001">
    <property type="protein sequence ID" value="TCS73809.1"/>
    <property type="molecule type" value="Genomic_DNA"/>
</dbReference>
<protein>
    <submittedName>
        <fullName evidence="4">Trk K+ transport system NAD-binding subunit</fullName>
    </submittedName>
</protein>
<reference evidence="4 5" key="1">
    <citation type="submission" date="2019-03" db="EMBL/GenBank/DDBJ databases">
        <title>Genomic Encyclopedia of Type Strains, Phase IV (KMG-IV): sequencing the most valuable type-strain genomes for metagenomic binning, comparative biology and taxonomic classification.</title>
        <authorList>
            <person name="Goeker M."/>
        </authorList>
    </citation>
    <scope>NUCLEOTIDE SEQUENCE [LARGE SCALE GENOMIC DNA]</scope>
    <source>
        <strain evidence="4 5">DSM 103923</strain>
    </source>
</reference>
<gene>
    <name evidence="4" type="ORF">EDC61_10131</name>
</gene>
<dbReference type="InterPro" id="IPR036291">
    <property type="entry name" value="NAD(P)-bd_dom_sf"/>
</dbReference>
<dbReference type="Proteomes" id="UP000295135">
    <property type="component" value="Unassembled WGS sequence"/>
</dbReference>
<feature type="transmembrane region" description="Helical" evidence="2">
    <location>
        <begin position="116"/>
        <end position="140"/>
    </location>
</feature>
<keyword evidence="2" id="KW-0812">Transmembrane</keyword>
<dbReference type="GO" id="GO:0005886">
    <property type="term" value="C:plasma membrane"/>
    <property type="evidence" value="ECO:0007669"/>
    <property type="project" value="UniProtKB-SubCell"/>
</dbReference>
<dbReference type="InterPro" id="IPR050721">
    <property type="entry name" value="Trk_Ktr_HKT_K-transport"/>
</dbReference>
<evidence type="ECO:0000259" key="3">
    <source>
        <dbReference type="PROSITE" id="PS51201"/>
    </source>
</evidence>
<organism evidence="4 5">
    <name type="scientific">Sulfuritortus calidifontis</name>
    <dbReference type="NCBI Taxonomy" id="1914471"/>
    <lineage>
        <taxon>Bacteria</taxon>
        <taxon>Pseudomonadati</taxon>
        <taxon>Pseudomonadota</taxon>
        <taxon>Betaproteobacteria</taxon>
        <taxon>Nitrosomonadales</taxon>
        <taxon>Thiobacillaceae</taxon>
        <taxon>Sulfuritortus</taxon>
    </lineage>
</organism>
<evidence type="ECO:0000256" key="2">
    <source>
        <dbReference type="SAM" id="Phobius"/>
    </source>
</evidence>
<dbReference type="Pfam" id="PF02254">
    <property type="entry name" value="TrkA_N"/>
    <property type="match status" value="2"/>
</dbReference>
<accession>A0A4R3K0N5</accession>
<name>A0A4R3K0N5_9PROT</name>
<dbReference type="Pfam" id="PF07885">
    <property type="entry name" value="Ion_trans_2"/>
    <property type="match status" value="1"/>
</dbReference>
<keyword evidence="5" id="KW-1185">Reference proteome</keyword>
<dbReference type="PROSITE" id="PS51201">
    <property type="entry name" value="RCK_N"/>
    <property type="match status" value="1"/>
</dbReference>
<keyword evidence="2" id="KW-1133">Transmembrane helix</keyword>
<comment type="caution">
    <text evidence="4">The sequence shown here is derived from an EMBL/GenBank/DDBJ whole genome shotgun (WGS) entry which is preliminary data.</text>
</comment>
<sequence>MNSLLSVILRRLKLVEAEEETEKPKREAMHGRHAPPPAAPNSVVFIMLRRMRAPLLVLILSYAIAVLGMTLMPGVDAEGRPTPGMSIFHAFYFISYTATTIGFGELPHAFSDAQRAWATVSIYLTVIAWVYGIGNILTLVQDPDMRREIRAGRFRRQVGRLRQPFYLICGCGETGSLLLRALDARNQQAVVMDIDTARINALELGQYHIDTPALVADARRPESLIDAGLFSPYCTAVIALTNDDQANLAVAMTVKLLRPRLPVLCRADTLEVAANMASFGSNQIINPFEVFGEHLAMALNSPGQYLLYEWLTGVPGTPLIQPLKAPAGKWLVCGYGRFGKAVVRNLQWEGLKLTIVEAEPEKTGCPNCIRGSGTEADTLLAAGITEATGIVCGTDHDINNLSIAMTARQLNPGLFIVVRQNRDSNLSLFQHFDAHITMQPSRIIAQEFFSLLTTPLHSRFLSLARNQGDAWAYELISRIIGLVSDTVPEIWDLRLSRRQIGIWQLLHEGWQINLGELLREPPDRETRLPCVPLLLSREKEEWLLPDDATILQPGDRILFCARPGTRSRLIKVLRDRNLLTYVLTGLDVPGGTVWRWLHKRQRQAAAMAPKIEQAP</sequence>
<comment type="subcellular location">
    <subcellularLocation>
        <location evidence="1">Cell membrane</location>
        <topology evidence="1">Multi-pass membrane protein</topology>
    </subcellularLocation>
</comment>
<dbReference type="Gene3D" id="3.40.50.720">
    <property type="entry name" value="NAD(P)-binding Rossmann-like Domain"/>
    <property type="match status" value="2"/>
</dbReference>
<dbReference type="GO" id="GO:0006813">
    <property type="term" value="P:potassium ion transport"/>
    <property type="evidence" value="ECO:0007669"/>
    <property type="project" value="InterPro"/>
</dbReference>
<evidence type="ECO:0000313" key="4">
    <source>
        <dbReference type="EMBL" id="TCS73809.1"/>
    </source>
</evidence>
<proteinExistence type="predicted"/>
<dbReference type="Gene3D" id="1.10.287.70">
    <property type="match status" value="1"/>
</dbReference>
<feature type="domain" description="RCK N-terminal" evidence="3">
    <location>
        <begin position="163"/>
        <end position="286"/>
    </location>
</feature>
<dbReference type="InterPro" id="IPR003148">
    <property type="entry name" value="RCK_N"/>
</dbReference>
<dbReference type="RefSeq" id="WP_232019175.1">
    <property type="nucleotide sequence ID" value="NZ_AP018721.1"/>
</dbReference>
<dbReference type="InterPro" id="IPR013099">
    <property type="entry name" value="K_chnl_dom"/>
</dbReference>
<keyword evidence="2" id="KW-0472">Membrane</keyword>
<feature type="transmembrane region" description="Helical" evidence="2">
    <location>
        <begin position="87"/>
        <end position="104"/>
    </location>
</feature>
<feature type="transmembrane region" description="Helical" evidence="2">
    <location>
        <begin position="55"/>
        <end position="75"/>
    </location>
</feature>